<proteinExistence type="predicted"/>
<dbReference type="Proteomes" id="UP001652600">
    <property type="component" value="Chromosome 8"/>
</dbReference>
<name>A0A1S3CPM7_CUCME</name>
<protein>
    <submittedName>
        <fullName evidence="2">Uncharacterized protein LOC103502803 isoform X3</fullName>
    </submittedName>
</protein>
<accession>A0A1S3CPM7</accession>
<gene>
    <name evidence="2" type="primary">LOC103502803</name>
</gene>
<evidence type="ECO:0000313" key="2">
    <source>
        <dbReference type="RefSeq" id="XP_008465113.2"/>
    </source>
</evidence>
<reference evidence="2" key="1">
    <citation type="submission" date="2025-08" db="UniProtKB">
        <authorList>
            <consortium name="RefSeq"/>
        </authorList>
    </citation>
    <scope>IDENTIFICATION</scope>
    <source>
        <tissue evidence="2">Stem</tissue>
    </source>
</reference>
<dbReference type="InParanoid" id="A0A1S3CPM7"/>
<sequence>MPLVTVTLTTALFTHSRTLSISNESTPRPTNLKQEVGLLKPKVALLYRRMVLVCLRYPHLPAAIPLHQSAIIGSPLIGISDRSPHWLLILSQIPPRGSNSGCILSPPFDPRLHRRSVDWPLAVIYITTWPHLVEGLLLQKVLLPFYSHLHFRVIQQRTPSSLSLLFLWNVLQVSISKDVDEAKEYLKKKGVDINSN</sequence>
<dbReference type="GeneID" id="103502803"/>
<dbReference type="AlphaFoldDB" id="A0A1S3CPM7"/>
<dbReference type="KEGG" id="cmo:103502803"/>
<keyword evidence="1" id="KW-1185">Reference proteome</keyword>
<dbReference type="RefSeq" id="XP_008465113.2">
    <property type="nucleotide sequence ID" value="XM_008466891.3"/>
</dbReference>
<evidence type="ECO:0000313" key="1">
    <source>
        <dbReference type="Proteomes" id="UP001652600"/>
    </source>
</evidence>
<organism evidence="1 2">
    <name type="scientific">Cucumis melo</name>
    <name type="common">Muskmelon</name>
    <dbReference type="NCBI Taxonomy" id="3656"/>
    <lineage>
        <taxon>Eukaryota</taxon>
        <taxon>Viridiplantae</taxon>
        <taxon>Streptophyta</taxon>
        <taxon>Embryophyta</taxon>
        <taxon>Tracheophyta</taxon>
        <taxon>Spermatophyta</taxon>
        <taxon>Magnoliopsida</taxon>
        <taxon>eudicotyledons</taxon>
        <taxon>Gunneridae</taxon>
        <taxon>Pentapetalae</taxon>
        <taxon>rosids</taxon>
        <taxon>fabids</taxon>
        <taxon>Cucurbitales</taxon>
        <taxon>Cucurbitaceae</taxon>
        <taxon>Benincaseae</taxon>
        <taxon>Cucumis</taxon>
    </lineage>
</organism>